<dbReference type="Proteomes" id="UP000503482">
    <property type="component" value="Chromosome"/>
</dbReference>
<dbReference type="GO" id="GO:0016616">
    <property type="term" value="F:oxidoreductase activity, acting on the CH-OH group of donors, NAD or NADP as acceptor"/>
    <property type="evidence" value="ECO:0007669"/>
    <property type="project" value="TreeGrafter"/>
</dbReference>
<dbReference type="InterPro" id="IPR036291">
    <property type="entry name" value="NAD(P)-bd_dom_sf"/>
</dbReference>
<dbReference type="Gene3D" id="3.40.50.720">
    <property type="entry name" value="NAD(P)-binding Rossmann-like Domain"/>
    <property type="match status" value="1"/>
</dbReference>
<reference evidence="2 3" key="1">
    <citation type="submission" date="2020-05" db="EMBL/GenBank/DDBJ databases">
        <title>Complete genome sequencing of Campylobacter and Arcobacter type strains.</title>
        <authorList>
            <person name="Miller W.G."/>
            <person name="Yee E."/>
        </authorList>
    </citation>
    <scope>NUCLEOTIDE SEQUENCE [LARGE SCALE GENOMIC DNA]</scope>
    <source>
        <strain evidence="2 3">LMG 26156</strain>
    </source>
</reference>
<keyword evidence="2" id="KW-0808">Transferase</keyword>
<name>A0AAE7B8S1_9BACT</name>
<sequence>MFDYTNKVGIITGGVGRLGKTFAQALSEKGNKVYLFDIADSCDFQSENIIYRKIDISNETEVFNEIDIISKENKIDFLVNNAALQITNSFENMKIEDFRKSIDINLTAAYICIKAVSKYMIENKEGNIVNIGSMYGIVSADPNIYGNSGLNSPDAYAASKAGLIHLTKYLAVNLTKYNIRVNSISPAGVFNNQPSDFMEKYLPKVPMGRMMDKEELIGPLLFLLSSASSYVTGHNLIVDGGLTII</sequence>
<protein>
    <submittedName>
        <fullName evidence="2">Glucosamine-6-P synthase, glutaminase subunit PtmA</fullName>
        <ecNumber evidence="2">2.6.1.16</ecNumber>
    </submittedName>
</protein>
<evidence type="ECO:0000313" key="2">
    <source>
        <dbReference type="EMBL" id="QKF67533.1"/>
    </source>
</evidence>
<dbReference type="EC" id="2.6.1.16" evidence="2"/>
<dbReference type="EMBL" id="CP053840">
    <property type="protein sequence ID" value="QKF67533.1"/>
    <property type="molecule type" value="Genomic_DNA"/>
</dbReference>
<evidence type="ECO:0000256" key="1">
    <source>
        <dbReference type="ARBA" id="ARBA00006484"/>
    </source>
</evidence>
<proteinExistence type="inferred from homology"/>
<dbReference type="RefSeq" id="WP_128357906.1">
    <property type="nucleotide sequence ID" value="NZ_CP053840.1"/>
</dbReference>
<keyword evidence="2" id="KW-0032">Aminotransferase</keyword>
<dbReference type="KEGG" id="avp:AVENP_1992"/>
<dbReference type="GO" id="GO:0004360">
    <property type="term" value="F:glutamine-fructose-6-phosphate transaminase (isomerizing) activity"/>
    <property type="evidence" value="ECO:0007669"/>
    <property type="project" value="UniProtKB-EC"/>
</dbReference>
<keyword evidence="3" id="KW-1185">Reference proteome</keyword>
<dbReference type="SUPFAM" id="SSF51735">
    <property type="entry name" value="NAD(P)-binding Rossmann-fold domains"/>
    <property type="match status" value="1"/>
</dbReference>
<accession>A0AAE7B8S1</accession>
<dbReference type="PRINTS" id="PR00080">
    <property type="entry name" value="SDRFAMILY"/>
</dbReference>
<organism evidence="2 3">
    <name type="scientific">Arcobacter venerupis</name>
    <dbReference type="NCBI Taxonomy" id="1054033"/>
    <lineage>
        <taxon>Bacteria</taxon>
        <taxon>Pseudomonadati</taxon>
        <taxon>Campylobacterota</taxon>
        <taxon>Epsilonproteobacteria</taxon>
        <taxon>Campylobacterales</taxon>
        <taxon>Arcobacteraceae</taxon>
        <taxon>Arcobacter</taxon>
    </lineage>
</organism>
<evidence type="ECO:0000313" key="3">
    <source>
        <dbReference type="Proteomes" id="UP000503482"/>
    </source>
</evidence>
<dbReference type="PRINTS" id="PR00081">
    <property type="entry name" value="GDHRDH"/>
</dbReference>
<dbReference type="Pfam" id="PF13561">
    <property type="entry name" value="adh_short_C2"/>
    <property type="match status" value="1"/>
</dbReference>
<dbReference type="InterPro" id="IPR002347">
    <property type="entry name" value="SDR_fam"/>
</dbReference>
<dbReference type="AlphaFoldDB" id="A0AAE7B8S1"/>
<dbReference type="PANTHER" id="PTHR42760">
    <property type="entry name" value="SHORT-CHAIN DEHYDROGENASES/REDUCTASES FAMILY MEMBER"/>
    <property type="match status" value="1"/>
</dbReference>
<gene>
    <name evidence="2" type="primary">ptmA</name>
    <name evidence="2" type="ORF">AVENP_1992</name>
</gene>
<comment type="similarity">
    <text evidence="1">Belongs to the short-chain dehydrogenases/reductases (SDR) family.</text>
</comment>